<proteinExistence type="predicted"/>
<dbReference type="Proteomes" id="UP000535543">
    <property type="component" value="Unassembled WGS sequence"/>
</dbReference>
<sequence length="137" mass="14729">MTFIYVALVVAALYLVVCYSIAFSRKGKVGKTTIGNRRIVLHSPIQPGQTVAALTQQPLTGYQVHDVGPFGAVFATTPSFFSWGFLFPVDVTSVPNGSRIDVGIRSRLFQYGPLVGRAHNNFVATVAARTGAQITPT</sequence>
<dbReference type="RefSeq" id="WP_169588967.1">
    <property type="nucleotide sequence ID" value="NZ_VCQU01000005.1"/>
</dbReference>
<comment type="caution">
    <text evidence="1">The sequence shown here is derived from an EMBL/GenBank/DDBJ whole genome shotgun (WGS) entry which is preliminary data.</text>
</comment>
<keyword evidence="2" id="KW-1185">Reference proteome</keyword>
<dbReference type="EMBL" id="VCQU01000005">
    <property type="protein sequence ID" value="NMN96757.1"/>
    <property type="molecule type" value="Genomic_DNA"/>
</dbReference>
<evidence type="ECO:0000313" key="1">
    <source>
        <dbReference type="EMBL" id="NMN96757.1"/>
    </source>
</evidence>
<reference evidence="1 2" key="2">
    <citation type="submission" date="2020-06" db="EMBL/GenBank/DDBJ databases">
        <title>Antribacter stalactiti gen. nov., sp. nov., a new member of the family Nacardiaceae isolated from a cave.</title>
        <authorList>
            <person name="Kim I.S."/>
        </authorList>
    </citation>
    <scope>NUCLEOTIDE SEQUENCE [LARGE SCALE GENOMIC DNA]</scope>
    <source>
        <strain evidence="1 2">YC2-7</strain>
    </source>
</reference>
<organism evidence="1 2">
    <name type="scientific">Antrihabitans stalactiti</name>
    <dbReference type="NCBI Taxonomy" id="2584121"/>
    <lineage>
        <taxon>Bacteria</taxon>
        <taxon>Bacillati</taxon>
        <taxon>Actinomycetota</taxon>
        <taxon>Actinomycetes</taxon>
        <taxon>Mycobacteriales</taxon>
        <taxon>Nocardiaceae</taxon>
        <taxon>Antrihabitans</taxon>
    </lineage>
</organism>
<name>A0A848KLW2_9NOCA</name>
<reference evidence="1 2" key="1">
    <citation type="submission" date="2019-05" db="EMBL/GenBank/DDBJ databases">
        <authorList>
            <person name="Lee S.D."/>
        </authorList>
    </citation>
    <scope>NUCLEOTIDE SEQUENCE [LARGE SCALE GENOMIC DNA]</scope>
    <source>
        <strain evidence="1 2">YC2-7</strain>
    </source>
</reference>
<dbReference type="AlphaFoldDB" id="A0A848KLW2"/>
<gene>
    <name evidence="1" type="ORF">FGL95_17100</name>
</gene>
<evidence type="ECO:0000313" key="2">
    <source>
        <dbReference type="Proteomes" id="UP000535543"/>
    </source>
</evidence>
<accession>A0A848KLW2</accession>
<protein>
    <submittedName>
        <fullName evidence="1">Uncharacterized protein</fullName>
    </submittedName>
</protein>